<dbReference type="SUPFAM" id="SSF82714">
    <property type="entry name" value="Multidrug efflux transporter AcrB TolC docking domain, DN and DC subdomains"/>
    <property type="match status" value="1"/>
</dbReference>
<dbReference type="InterPro" id="IPR027463">
    <property type="entry name" value="AcrB_DN_DC_subdom"/>
</dbReference>
<feature type="transmembrane region" description="Helical" evidence="1">
    <location>
        <begin position="865"/>
        <end position="884"/>
    </location>
</feature>
<evidence type="ECO:0000313" key="2">
    <source>
        <dbReference type="EMBL" id="ARN73296.1"/>
    </source>
</evidence>
<reference evidence="2 3" key="1">
    <citation type="submission" date="2016-11" db="EMBL/GenBank/DDBJ databases">
        <title>Trade-off between light-utilization and light-protection in marine flavobacteria.</title>
        <authorList>
            <person name="Kumagai Y."/>
        </authorList>
    </citation>
    <scope>NUCLEOTIDE SEQUENCE [LARGE SCALE GENOMIC DNA]</scope>
    <source>
        <strain evidence="2 3">NBRC 107125</strain>
    </source>
</reference>
<dbReference type="GO" id="GO:0042910">
    <property type="term" value="F:xenobiotic transmembrane transporter activity"/>
    <property type="evidence" value="ECO:0007669"/>
    <property type="project" value="TreeGrafter"/>
</dbReference>
<feature type="transmembrane region" description="Helical" evidence="1">
    <location>
        <begin position="529"/>
        <end position="547"/>
    </location>
</feature>
<dbReference type="Gene3D" id="3.30.2090.10">
    <property type="entry name" value="Multidrug efflux transporter AcrB TolC docking domain, DN and DC subdomains"/>
    <property type="match status" value="2"/>
</dbReference>
<dbReference type="Gene3D" id="1.20.1640.10">
    <property type="entry name" value="Multidrug efflux transporter AcrB transmembrane domain"/>
    <property type="match status" value="2"/>
</dbReference>
<dbReference type="Proteomes" id="UP000193450">
    <property type="component" value="Chromosome"/>
</dbReference>
<keyword evidence="1" id="KW-0472">Membrane</keyword>
<feature type="transmembrane region" description="Helical" evidence="1">
    <location>
        <begin position="891"/>
        <end position="910"/>
    </location>
</feature>
<feature type="transmembrane region" description="Helical" evidence="1">
    <location>
        <begin position="916"/>
        <end position="939"/>
    </location>
</feature>
<dbReference type="PANTHER" id="PTHR32063:SF18">
    <property type="entry name" value="CATION EFFLUX SYSTEM PROTEIN"/>
    <property type="match status" value="1"/>
</dbReference>
<keyword evidence="3" id="KW-1185">Reference proteome</keyword>
<dbReference type="OrthoDB" id="9757940at2"/>
<dbReference type="AlphaFoldDB" id="A0A1X9N6F4"/>
<dbReference type="Gene3D" id="3.30.70.1430">
    <property type="entry name" value="Multidrug efflux transporter AcrB pore domain"/>
    <property type="match status" value="2"/>
</dbReference>
<dbReference type="Pfam" id="PF00873">
    <property type="entry name" value="ACR_tran"/>
    <property type="match status" value="1"/>
</dbReference>
<sequence length="1033" mass="112297">MMNALLNNPRAFALLISLIIVAGLSALHALPRDEDPRIANRHAFATTVFPGASAERVEALVTEPLENALREMPEVLHIDSRSSAGFSSLTIELKDAVTMAQTDTVWAEVRDKLRQTEPALPRGADTPVLEERTGYPYTLIAALTWEFDGVEPDILLLGRYAEELKSRLRGLPGTDYVAIQGGPEEEVVVDVNAAKAVLLGFSPHDIGSAINKGDAKVTAGEIHNNRIRTAVEVDGALDTLDRIRQVPLRQNADGSSVQIGDIAKVSRQAKTPARDLAIVDGKPAVIVGIRMLADQRSDIWSASVETALESVQSELPANIKIKTIFDQEHYTTSRLGELTNNIILGFVLISVVLLFALGWRAAVVVSAALPLTVLFAFACMNFIGMPIHQMSITGLIVSLGIMVDNAIVMVDTVDRFKRSGLSGLQATQKAVKHLWLPLLGSTLTTILTFMPILLMPGSAGEFVGGLGFTVLFSLLGSYLISHLVIAGLSGRFLARDDKEGWFYHGFRLKKWSPGFRQSIEWCLKRPKQVVVMVAVLPLLGFFLGSTIPEQFFPPADRDMINLEVYLPVASSIEQTQELTEKLSEEINQVEGVKSLHWFIGRSAPLFYYNVMQGKNNSQYFAHAMLTTEHFSDVDHIVPYLQKHLDDTFPEAQVLIRRLEQGPPFNAPVEVRLVGPDLEVLKQLGEQVRLQAMGLQDVVHVRTSLSEAVPKVWLNVDENLARAGQLGLTDISEQLHEAVDGSISASVLEDTQSLPVRVQAHGLRQVDLSRVHSWLLLPGDTHEPTSPIPYAAIGDVEIRPAIGSIPRRDSRRINTVQVFIRDGVLPSVVLARVKQSLDQNGVNLPQGFYLEFAGEDEQRDDAVGKLVGSLGLILVLLVVAVVISFNSFRLSITIFIVAIQAAGLGILALFGSGASFGFMPIIGLMGLIGLAINAAIVILAELKSNPAAVAGNTDAIVTGVMHCSRHIVATTITTVMGFLPLILAGGQFWPPFAVVIAGGTVLTTLVSFYFVPVAFLLMTRKRPFEVSEAEAAPS</sequence>
<feature type="transmembrane region" description="Helical" evidence="1">
    <location>
        <begin position="364"/>
        <end position="384"/>
    </location>
</feature>
<dbReference type="PANTHER" id="PTHR32063">
    <property type="match status" value="1"/>
</dbReference>
<gene>
    <name evidence="2" type="ORF">BST96_03745</name>
</gene>
<name>A0A1X9N6F4_9GAMM</name>
<feature type="transmembrane region" description="Helical" evidence="1">
    <location>
        <begin position="991"/>
        <end position="1016"/>
    </location>
</feature>
<accession>A0A1X9N6F4</accession>
<evidence type="ECO:0000256" key="1">
    <source>
        <dbReference type="SAM" id="Phobius"/>
    </source>
</evidence>
<dbReference type="Gene3D" id="3.30.70.1320">
    <property type="entry name" value="Multidrug efflux transporter AcrB pore domain like"/>
    <property type="match status" value="1"/>
</dbReference>
<dbReference type="SUPFAM" id="SSF82693">
    <property type="entry name" value="Multidrug efflux transporter AcrB pore domain, PN1, PN2, PC1 and PC2 subdomains"/>
    <property type="match status" value="2"/>
</dbReference>
<dbReference type="InterPro" id="IPR001036">
    <property type="entry name" value="Acrflvin-R"/>
</dbReference>
<dbReference type="STRING" id="716816.BST96_03745"/>
<dbReference type="Gene3D" id="3.30.70.1440">
    <property type="entry name" value="Multidrug efflux transporter AcrB pore domain"/>
    <property type="match status" value="1"/>
</dbReference>
<keyword evidence="1" id="KW-0812">Transmembrane</keyword>
<feature type="transmembrane region" description="Helical" evidence="1">
    <location>
        <begin position="338"/>
        <end position="357"/>
    </location>
</feature>
<dbReference type="EMBL" id="CP019343">
    <property type="protein sequence ID" value="ARN73296.1"/>
    <property type="molecule type" value="Genomic_DNA"/>
</dbReference>
<feature type="transmembrane region" description="Helical" evidence="1">
    <location>
        <begin position="390"/>
        <end position="413"/>
    </location>
</feature>
<organism evidence="2 3">
    <name type="scientific">Oceanicoccus sagamiensis</name>
    <dbReference type="NCBI Taxonomy" id="716816"/>
    <lineage>
        <taxon>Bacteria</taxon>
        <taxon>Pseudomonadati</taxon>
        <taxon>Pseudomonadota</taxon>
        <taxon>Gammaproteobacteria</taxon>
        <taxon>Cellvibrionales</taxon>
        <taxon>Spongiibacteraceae</taxon>
        <taxon>Oceanicoccus</taxon>
    </lineage>
</organism>
<protein>
    <submittedName>
        <fullName evidence="2">MFS transporter</fullName>
    </submittedName>
</protein>
<proteinExistence type="predicted"/>
<dbReference type="PRINTS" id="PR00702">
    <property type="entry name" value="ACRIFLAVINRP"/>
</dbReference>
<dbReference type="SUPFAM" id="SSF82866">
    <property type="entry name" value="Multidrug efflux transporter AcrB transmembrane domain"/>
    <property type="match status" value="2"/>
</dbReference>
<dbReference type="GO" id="GO:0005886">
    <property type="term" value="C:plasma membrane"/>
    <property type="evidence" value="ECO:0007669"/>
    <property type="project" value="TreeGrafter"/>
</dbReference>
<evidence type="ECO:0000313" key="3">
    <source>
        <dbReference type="Proteomes" id="UP000193450"/>
    </source>
</evidence>
<feature type="transmembrane region" description="Helical" evidence="1">
    <location>
        <begin position="434"/>
        <end position="454"/>
    </location>
</feature>
<dbReference type="KEGG" id="osg:BST96_03745"/>
<keyword evidence="1" id="KW-1133">Transmembrane helix</keyword>
<feature type="transmembrane region" description="Helical" evidence="1">
    <location>
        <begin position="466"/>
        <end position="488"/>
    </location>
</feature>
<feature type="transmembrane region" description="Helical" evidence="1">
    <location>
        <begin position="966"/>
        <end position="985"/>
    </location>
</feature>